<evidence type="ECO:0000313" key="2">
    <source>
        <dbReference type="EMBL" id="GAQ91715.1"/>
    </source>
</evidence>
<reference evidence="2 3" key="1">
    <citation type="journal article" date="2014" name="Nat. Commun.">
        <title>Klebsormidium flaccidum genome reveals primary factors for plant terrestrial adaptation.</title>
        <authorList>
            <person name="Hori K."/>
            <person name="Maruyama F."/>
            <person name="Fujisawa T."/>
            <person name="Togashi T."/>
            <person name="Yamamoto N."/>
            <person name="Seo M."/>
            <person name="Sato S."/>
            <person name="Yamada T."/>
            <person name="Mori H."/>
            <person name="Tajima N."/>
            <person name="Moriyama T."/>
            <person name="Ikeuchi M."/>
            <person name="Watanabe M."/>
            <person name="Wada H."/>
            <person name="Kobayashi K."/>
            <person name="Saito M."/>
            <person name="Masuda T."/>
            <person name="Sasaki-Sekimoto Y."/>
            <person name="Mashiguchi K."/>
            <person name="Awai K."/>
            <person name="Shimojima M."/>
            <person name="Masuda S."/>
            <person name="Iwai M."/>
            <person name="Nobusawa T."/>
            <person name="Narise T."/>
            <person name="Kondo S."/>
            <person name="Saito H."/>
            <person name="Sato R."/>
            <person name="Murakawa M."/>
            <person name="Ihara Y."/>
            <person name="Oshima-Yamada Y."/>
            <person name="Ohtaka K."/>
            <person name="Satoh M."/>
            <person name="Sonobe K."/>
            <person name="Ishii M."/>
            <person name="Ohtani R."/>
            <person name="Kanamori-Sato M."/>
            <person name="Honoki R."/>
            <person name="Miyazaki D."/>
            <person name="Mochizuki H."/>
            <person name="Umetsu J."/>
            <person name="Higashi K."/>
            <person name="Shibata D."/>
            <person name="Kamiya Y."/>
            <person name="Sato N."/>
            <person name="Nakamura Y."/>
            <person name="Tabata S."/>
            <person name="Ida S."/>
            <person name="Kurokawa K."/>
            <person name="Ohta H."/>
        </authorList>
    </citation>
    <scope>NUCLEOTIDE SEQUENCE [LARGE SCALE GENOMIC DNA]</scope>
    <source>
        <strain evidence="2 3">NIES-2285</strain>
    </source>
</reference>
<evidence type="ECO:0000313" key="3">
    <source>
        <dbReference type="Proteomes" id="UP000054558"/>
    </source>
</evidence>
<gene>
    <name evidence="2" type="ORF">KFL_008380060</name>
</gene>
<feature type="domain" description="Peptidase S74" evidence="1">
    <location>
        <begin position="2362"/>
        <end position="2466"/>
    </location>
</feature>
<dbReference type="Proteomes" id="UP000054558">
    <property type="component" value="Unassembled WGS sequence"/>
</dbReference>
<dbReference type="InterPro" id="IPR030392">
    <property type="entry name" value="S74_ICA"/>
</dbReference>
<dbReference type="Pfam" id="PF13884">
    <property type="entry name" value="Peptidase_S74"/>
    <property type="match status" value="1"/>
</dbReference>
<organism evidence="2 3">
    <name type="scientific">Klebsormidium nitens</name>
    <name type="common">Green alga</name>
    <name type="synonym">Ulothrix nitens</name>
    <dbReference type="NCBI Taxonomy" id="105231"/>
    <lineage>
        <taxon>Eukaryota</taxon>
        <taxon>Viridiplantae</taxon>
        <taxon>Streptophyta</taxon>
        <taxon>Klebsormidiophyceae</taxon>
        <taxon>Klebsormidiales</taxon>
        <taxon>Klebsormidiaceae</taxon>
        <taxon>Klebsormidium</taxon>
    </lineage>
</organism>
<dbReference type="PROSITE" id="PS51688">
    <property type="entry name" value="ICA"/>
    <property type="match status" value="1"/>
</dbReference>
<name>A0A1Y1ILF7_KLENI</name>
<accession>A0A1Y1ILF7</accession>
<proteinExistence type="predicted"/>
<dbReference type="OMA" id="FTMMSDT"/>
<protein>
    <recommendedName>
        <fullName evidence="1">Peptidase S74 domain-containing protein</fullName>
    </recommendedName>
</protein>
<evidence type="ECO:0000259" key="1">
    <source>
        <dbReference type="PROSITE" id="PS51688"/>
    </source>
</evidence>
<dbReference type="OrthoDB" id="27041at2759"/>
<sequence length="2475" mass="249373">MYHSRGLAGTSRWRHLTADDLEIKGLPLQDLALSASASDLKYGVISVNLLPLIPTSKLTGNFAAGSFGMNLIPDSNQRYDIGSSNARWKDAYLASVKIASNGSITSRQGDFSIIATSNQQSLTFSETGGNVAISNANLSVSGSIQASGANLTAPLSMSSNSISMTGTIASSNARLSDIYTDDAHINDLRVDSSATFATTILPTSNGSYDIGSSSKGWRNMYADTLRLTGSLSVSGVTLSGNLDVGSNALMTSGDIGSASNRAAGVYAKMSDIDYYNVNSNLNLVAGSKTSFGTDLIPSSNSQYDIGSTSALWQDIYATNAALDGHFSVGGVVTLASNLSAAGISSSKGLTSAGTASFSSNLSVTGPIAASNILSVTGQTTLGSNLGVAGSVSAAGGLTSSNGLNVTSGTTSLGITSSNTLNVTGTATLGSNLAVTGPISASGATLSAALALGSNLLNTTGDISTSSNRAGSIYSTTENTNALTINSNLTVSAGSTTNIGTDLRPSSNIAYDIGTTSNKWRTVYASNFNAAGGTLSGDLNLNANKLLSTGDIATSNARIANAYLSLADVSYITAGNATVNGSLQCTSIDTQNSNINLGTGAIYAGSLSTSNAISGGALIVTSLSTSGGAISAGTITGTSLSAGTGSVNGGTGNFSGSVTVNGDLQVGGVLNYISSTTLQVQDKNIVLATSSNATDALASGAGLYIQGAGYSNSNNAISWTWNTGSNGNYWLPRGGNISLLGVAGSTKMVSLVTSADGSFKLLSDDGSTATSTALFGTPLLANSSNLDVGSTSNVWGTVYATTLGNSNKPITSLNATSITSGTISSGSINTNNSNISLGTGSITGGAVSGTTGSFSGGITSSNGLTVTAGSSTFSSNLAVTGPIVTAGGLTSSNGLSVTSGNAVFAGGLTSSNGLNVASGPATFASNVSISGPTSCASLTASGTGTFSSNVSITGPTSCAALTASGTGSFSSNVSITGPASVAGLLTASNGLTVSGGSVSLPSGSIAASSVGNLPASQITSGTFSVGSFGSTNISTTGTLGAGASTLGALTCTTISTGNSNITAGTGTITSGQLNPTTTATYDLGSSNTTWRNAYLSGTMTASNYVGLQRKLWNAGALGIQSIAANSYFKLATLLDSGNTASAQGLRIVGQLGGFGNTQTATVDCTIVSRGNFYVRGTIQGFISGAKQRADIVVYIETNGQYSVYYYNPAQFSVWDLSIEGGYGTILYEPTSTAITAPTGTLVTSSVLSILTTSSEFSSGTVTTSFNNFSFSNSASSGNPVWNLIGSSNSGSILSGSITSGQHNPSATATYDLGASGTAWRSAYLSSNINVGGSITGSNGLTISTGSVSLPSGSVSASAVGSLPASQITSGTFSVGSFGSTNISTTGTLGAGASTLGALTCTTISTGNSNITVGSGSITSGTGTFSSNVSITGLTTVAGLLTGSNGLTVSAGTVSLPSGSISASAIGNLPASQITSGTFSVGAFGSTNISTTGSLSAGGTTVSSLSAATGVLGQSTNNWAKRTFSITGQTLYSTPTWWKIAAFWNNGAYCSGCLTITGLLARVSGPVNFTANIGFHTQNSVWNASLVLDSPDSTDPFGSGTFDIALYIDNSKNLFVYAKQNMDYLTMSLDVTTCQFEGNVSASSIYPSTSYSLAYAATNTQLMAADTALTSVLSSSSFYTLCGSNVRKTKGSVSTFGGAVTAGSISTTGILSAGGLTCTSSAVSASGTANAVTTTDYAPSLAAGNSVVKYFGVANTTNNSAWHLFKNVGAGSTSNYAAFGIQGFGVGTGSFNASANGNFGVCTVNPTYTLDVSGTLRASSNFAVSGGTVTLPSGSVAASAIANLDASKITTGTFSVGSFGTNISTTGTLTASGAFTLPGRYYKSYTIACDTTADCAYEFASFTTGTATTLDVTIVSPKTSNIEFTKRYSITVGSSLLTADGAWRRCIPLSTHNGYPSNEDYELHVSSPGATTVTGGSQYELRLRLLHSVSTIASTITVNVTAYYAQDGLFTTSNLSSTYVEDTWRTLNYLPSTALTQTGGQVGVGTTSPSYKLDVAGSLHASGAATFDSTLTAGAVSTSGAITTTGTGTYDIGTNANKFGNLFTAYIYPTTFVTNLVPVTHNAYDVGVSGGNYWRNAYFAGTVNASTLSASTYTGLPRKYWNATTQGQYSATPGTLYKIGVLPAIGDASGGGAVRICGSMGGFGTNQSVTVDCTIASRGATNTSDLGTTSLLWKNAYHTGTHYNSGNAGFTANSTTALTTVAPFHFYGACDVNGTTAVIGVNTSGCGLVLDDVAQAKWRLGTGGYNLTFQQHTSTSATNYGNAQFTTRVYFSSNGDVNASRHVYAGSNVYASGSCYNNGNAITSDKRLKTNVRPIEGALSKICRLDGKVYDFKPHNQNMVKPNSSGFIAQEVRELFPEWIAEWDDGVTEAFPGEEPILCIDAGYGLQAYLVEAIKELRDENAALKARMTALEERCNC</sequence>
<keyword evidence="3" id="KW-1185">Reference proteome</keyword>
<dbReference type="EMBL" id="DF237787">
    <property type="protein sequence ID" value="GAQ91715.1"/>
    <property type="molecule type" value="Genomic_DNA"/>
</dbReference>